<evidence type="ECO:0000256" key="2">
    <source>
        <dbReference type="ARBA" id="ARBA00022553"/>
    </source>
</evidence>
<dbReference type="PANTHER" id="PTHR34581">
    <property type="entry name" value="PTS SYSTEM N,N'-DIACETYLCHITOBIOSE-SPECIFIC EIIB COMPONENT"/>
    <property type="match status" value="1"/>
</dbReference>
<accession>A0A085GGJ3</accession>
<dbReference type="GO" id="GO:0008982">
    <property type="term" value="F:protein-N(PI)-phosphohistidine-sugar phosphotransferase activity"/>
    <property type="evidence" value="ECO:0007669"/>
    <property type="project" value="InterPro"/>
</dbReference>
<dbReference type="GO" id="GO:0009401">
    <property type="term" value="P:phosphoenolpyruvate-dependent sugar phosphotransferase system"/>
    <property type="evidence" value="ECO:0007669"/>
    <property type="project" value="UniProtKB-KW"/>
</dbReference>
<sequence>MKKILLVCDLGMSTSLVVKRMQEAAVKRQLEVEIQAKGMSDFKNAITAFDCALLGPQIAYKLADCKQIAAPLNKRVETINMMDYGMVNGEKILDHALSLIN</sequence>
<dbReference type="Pfam" id="PF02302">
    <property type="entry name" value="PTS_IIB"/>
    <property type="match status" value="1"/>
</dbReference>
<dbReference type="AlphaFoldDB" id="A0A085GGJ3"/>
<keyword evidence="6" id="KW-0418">Kinase</keyword>
<dbReference type="InterPro" id="IPR051819">
    <property type="entry name" value="PTS_sugar-specific_EIIB"/>
</dbReference>
<evidence type="ECO:0000256" key="3">
    <source>
        <dbReference type="ARBA" id="ARBA00022597"/>
    </source>
</evidence>
<evidence type="ECO:0000256" key="7">
    <source>
        <dbReference type="PROSITE-ProRule" id="PRU00423"/>
    </source>
</evidence>
<evidence type="ECO:0000313" key="9">
    <source>
        <dbReference type="EMBL" id="KFC82838.1"/>
    </source>
</evidence>
<evidence type="ECO:0000259" key="8">
    <source>
        <dbReference type="PROSITE" id="PS51100"/>
    </source>
</evidence>
<keyword evidence="1" id="KW-0813">Transport</keyword>
<name>A0A085GGJ3_9ENTR</name>
<keyword evidence="5" id="KW-0598">Phosphotransferase system</keyword>
<keyword evidence="2" id="KW-0597">Phosphoprotein</keyword>
<proteinExistence type="predicted"/>
<evidence type="ECO:0000256" key="4">
    <source>
        <dbReference type="ARBA" id="ARBA00022679"/>
    </source>
</evidence>
<feature type="domain" description="PTS EIIB type-3" evidence="8">
    <location>
        <begin position="1"/>
        <end position="101"/>
    </location>
</feature>
<dbReference type="PROSITE" id="PS51100">
    <property type="entry name" value="PTS_EIIB_TYPE_3"/>
    <property type="match status" value="1"/>
</dbReference>
<dbReference type="CDD" id="cd05564">
    <property type="entry name" value="PTS_IIB_chitobiose_lichenan"/>
    <property type="match status" value="1"/>
</dbReference>
<dbReference type="Gene3D" id="3.40.50.2300">
    <property type="match status" value="1"/>
</dbReference>
<dbReference type="Proteomes" id="UP000028653">
    <property type="component" value="Unassembled WGS sequence"/>
</dbReference>
<reference evidence="9 10" key="1">
    <citation type="submission" date="2014-05" db="EMBL/GenBank/DDBJ databases">
        <title>ATOL: Assembling a taxonomically balanced genome-scale reconstruction of the evolutionary history of the Enterobacteriaceae.</title>
        <authorList>
            <person name="Plunkett G.III."/>
            <person name="Neeno-Eckwall E.C."/>
            <person name="Glasner J.D."/>
            <person name="Perna N.T."/>
        </authorList>
    </citation>
    <scope>NUCLEOTIDE SEQUENCE [LARGE SCALE GENOMIC DNA]</scope>
    <source>
        <strain evidence="9 10">ATCC 33320</strain>
    </source>
</reference>
<keyword evidence="3" id="KW-0762">Sugar transport</keyword>
<dbReference type="EMBL" id="JMPI01000022">
    <property type="protein sequence ID" value="KFC82838.1"/>
    <property type="molecule type" value="Genomic_DNA"/>
</dbReference>
<evidence type="ECO:0000313" key="10">
    <source>
        <dbReference type="Proteomes" id="UP000028653"/>
    </source>
</evidence>
<dbReference type="OrthoDB" id="9808134at2"/>
<dbReference type="InterPro" id="IPR013012">
    <property type="entry name" value="PTS_EIIB_3"/>
</dbReference>
<dbReference type="InterPro" id="IPR003501">
    <property type="entry name" value="PTS_EIIB_2/3"/>
</dbReference>
<gene>
    <name evidence="9" type="ORF">GBAG_1207</name>
</gene>
<dbReference type="SUPFAM" id="SSF52794">
    <property type="entry name" value="PTS system IIB component-like"/>
    <property type="match status" value="1"/>
</dbReference>
<organism evidence="9 10">
    <name type="scientific">Buttiauxella agrestis ATCC 33320</name>
    <dbReference type="NCBI Taxonomy" id="1006004"/>
    <lineage>
        <taxon>Bacteria</taxon>
        <taxon>Pseudomonadati</taxon>
        <taxon>Pseudomonadota</taxon>
        <taxon>Gammaproteobacteria</taxon>
        <taxon>Enterobacterales</taxon>
        <taxon>Enterobacteriaceae</taxon>
        <taxon>Buttiauxella</taxon>
    </lineage>
</organism>
<dbReference type="PANTHER" id="PTHR34581:SF2">
    <property type="entry name" value="PTS SYSTEM N,N'-DIACETYLCHITOBIOSE-SPECIFIC EIIB COMPONENT"/>
    <property type="match status" value="1"/>
</dbReference>
<dbReference type="EC" id="2.7.1.69" evidence="9"/>
<feature type="modified residue" description="Phosphocysteine; by EIIA" evidence="7">
    <location>
        <position position="8"/>
    </location>
</feature>
<keyword evidence="10" id="KW-1185">Reference proteome</keyword>
<evidence type="ECO:0000256" key="5">
    <source>
        <dbReference type="ARBA" id="ARBA00022683"/>
    </source>
</evidence>
<dbReference type="InterPro" id="IPR036095">
    <property type="entry name" value="PTS_EIIB-like_sf"/>
</dbReference>
<evidence type="ECO:0000256" key="6">
    <source>
        <dbReference type="ARBA" id="ARBA00022777"/>
    </source>
</evidence>
<dbReference type="RefSeq" id="WP_034494211.1">
    <property type="nucleotide sequence ID" value="NZ_JMPI01000022.1"/>
</dbReference>
<keyword evidence="4 9" id="KW-0808">Transferase</keyword>
<dbReference type="GO" id="GO:0016301">
    <property type="term" value="F:kinase activity"/>
    <property type="evidence" value="ECO:0007669"/>
    <property type="project" value="UniProtKB-KW"/>
</dbReference>
<dbReference type="STRING" id="1006004.GBAG_1207"/>
<evidence type="ECO:0000256" key="1">
    <source>
        <dbReference type="ARBA" id="ARBA00022448"/>
    </source>
</evidence>
<protein>
    <submittedName>
        <fullName evidence="9">PTS system cellobiose-specific IIB component</fullName>
        <ecNumber evidence="9">2.7.1.69</ecNumber>
    </submittedName>
</protein>
<comment type="caution">
    <text evidence="9">The sequence shown here is derived from an EMBL/GenBank/DDBJ whole genome shotgun (WGS) entry which is preliminary data.</text>
</comment>
<dbReference type="eggNOG" id="COG1440">
    <property type="taxonomic scope" value="Bacteria"/>
</dbReference>